<sequence>MLEEDSEAENEQLGLPDHRFPMRESEIADIRYKSWDNQDRIGELEATVESQRERIEKLEIRVDAMERLYHGESVPFE</sequence>
<protein>
    <submittedName>
        <fullName evidence="3">Uncharacterized protein</fullName>
    </submittedName>
</protein>
<organism evidence="3 4">
    <name type="scientific">Natronoglomus mannanivorans</name>
    <dbReference type="NCBI Taxonomy" id="2979990"/>
    <lineage>
        <taxon>Archaea</taxon>
        <taxon>Methanobacteriati</taxon>
        <taxon>Methanobacteriota</taxon>
        <taxon>Stenosarchaea group</taxon>
        <taxon>Halobacteria</taxon>
        <taxon>Halobacteriales</taxon>
        <taxon>Natrialbaceae</taxon>
        <taxon>Natronoglomus</taxon>
    </lineage>
</organism>
<evidence type="ECO:0000313" key="4">
    <source>
        <dbReference type="Proteomes" id="UP001321018"/>
    </source>
</evidence>
<feature type="coiled-coil region" evidence="1">
    <location>
        <begin position="41"/>
        <end position="68"/>
    </location>
</feature>
<dbReference type="AlphaFoldDB" id="A0AAP3E541"/>
<accession>A0AAP3E541</accession>
<keyword evidence="1" id="KW-0175">Coiled coil</keyword>
<feature type="compositionally biased region" description="Acidic residues" evidence="2">
    <location>
        <begin position="1"/>
        <end position="10"/>
    </location>
</feature>
<reference evidence="3" key="1">
    <citation type="submission" date="2022-09" db="EMBL/GenBank/DDBJ databases">
        <title>Enrichment on poylsaccharides allowed isolation of novel metabolic and taxonomic groups of Haloarchaea.</title>
        <authorList>
            <person name="Sorokin D.Y."/>
            <person name="Elcheninov A.G."/>
            <person name="Khizhniak T.V."/>
            <person name="Kolganova T.V."/>
            <person name="Kublanov I.V."/>
        </authorList>
    </citation>
    <scope>NUCLEOTIDE SEQUENCE</scope>
    <source>
        <strain evidence="3">AArc-xg1-1</strain>
    </source>
</reference>
<proteinExistence type="predicted"/>
<evidence type="ECO:0000313" key="3">
    <source>
        <dbReference type="EMBL" id="MCU4744484.1"/>
    </source>
</evidence>
<feature type="region of interest" description="Disordered" evidence="2">
    <location>
        <begin position="1"/>
        <end position="20"/>
    </location>
</feature>
<dbReference type="RefSeq" id="WP_338006291.1">
    <property type="nucleotide sequence ID" value="NZ_JAOPKA010000030.1"/>
</dbReference>
<gene>
    <name evidence="3" type="ORF">OB960_24240</name>
</gene>
<evidence type="ECO:0000256" key="2">
    <source>
        <dbReference type="SAM" id="MobiDB-lite"/>
    </source>
</evidence>
<name>A0AAP3E541_9EURY</name>
<comment type="caution">
    <text evidence="3">The sequence shown here is derived from an EMBL/GenBank/DDBJ whole genome shotgun (WGS) entry which is preliminary data.</text>
</comment>
<evidence type="ECO:0000256" key="1">
    <source>
        <dbReference type="SAM" id="Coils"/>
    </source>
</evidence>
<dbReference type="Proteomes" id="UP001321018">
    <property type="component" value="Unassembled WGS sequence"/>
</dbReference>
<dbReference type="EMBL" id="JAOPKA010000030">
    <property type="protein sequence ID" value="MCU4744484.1"/>
    <property type="molecule type" value="Genomic_DNA"/>
</dbReference>